<dbReference type="Proteomes" id="UP000542405">
    <property type="component" value="Unassembled WGS sequence"/>
</dbReference>
<evidence type="ECO:0000313" key="1">
    <source>
        <dbReference type="EMBL" id="NMU88595.1"/>
    </source>
</evidence>
<name>A0A848NG13_9BURK</name>
<proteinExistence type="predicted"/>
<accession>A0A848NG13</accession>
<dbReference type="RefSeq" id="WP_169535735.1">
    <property type="nucleotide sequence ID" value="NZ_JABBZE010000006.1"/>
</dbReference>
<comment type="caution">
    <text evidence="1">The sequence shown here is derived from an EMBL/GenBank/DDBJ whole genome shotgun (WGS) entry which is preliminary data.</text>
</comment>
<sequence length="76" mass="8173">MTATTTVQCVECGLFSLRDAPRYADLGLGRCTAMTDRPGTFVSPTYPRTCGTHQPAPSGKAAARIEWLRDLRAEGA</sequence>
<protein>
    <submittedName>
        <fullName evidence="1">Uncharacterized protein</fullName>
    </submittedName>
</protein>
<dbReference type="EMBL" id="JABBZE010000006">
    <property type="protein sequence ID" value="NMU88595.1"/>
    <property type="molecule type" value="Genomic_DNA"/>
</dbReference>
<dbReference type="AlphaFoldDB" id="A0A848NG13"/>
<organism evidence="1 2">
    <name type="scientific">Achromobacter ruhlandii</name>
    <dbReference type="NCBI Taxonomy" id="72557"/>
    <lineage>
        <taxon>Bacteria</taxon>
        <taxon>Pseudomonadati</taxon>
        <taxon>Pseudomonadota</taxon>
        <taxon>Betaproteobacteria</taxon>
        <taxon>Burkholderiales</taxon>
        <taxon>Alcaligenaceae</taxon>
        <taxon>Achromobacter</taxon>
    </lineage>
</organism>
<evidence type="ECO:0000313" key="2">
    <source>
        <dbReference type="Proteomes" id="UP000542405"/>
    </source>
</evidence>
<gene>
    <name evidence="1" type="ORF">HGQ98_01660</name>
</gene>
<reference evidence="1 2" key="1">
    <citation type="submission" date="2020-04" db="EMBL/GenBank/DDBJ databases">
        <title>Achromobacter ruhlandii genome sequencing and assembly.</title>
        <authorList>
            <person name="Martins R.C.R."/>
            <person name="Perdigao-Neto L.V."/>
            <person name="Levin A.S.S."/>
            <person name="Costa S.F."/>
        </authorList>
    </citation>
    <scope>NUCLEOTIDE SEQUENCE [LARGE SCALE GENOMIC DNA]</scope>
    <source>
        <strain evidence="1 2">9035ralo</strain>
    </source>
</reference>